<name>A0A1Y2FY37_9FUNG</name>
<dbReference type="RefSeq" id="XP_021885290.1">
    <property type="nucleotide sequence ID" value="XM_022022741.1"/>
</dbReference>
<feature type="domain" description="MD-2-related lipid-recognition" evidence="2">
    <location>
        <begin position="25"/>
        <end position="145"/>
    </location>
</feature>
<feature type="signal peptide" evidence="1">
    <location>
        <begin position="1"/>
        <end position="21"/>
    </location>
</feature>
<dbReference type="Pfam" id="PF02221">
    <property type="entry name" value="E1_DerP2_DerF2"/>
    <property type="match status" value="1"/>
</dbReference>
<evidence type="ECO:0000313" key="4">
    <source>
        <dbReference type="EMBL" id="ORZ27587.1"/>
    </source>
</evidence>
<sequence length="149" mass="15708">MKILIIFASFLIVAAITTAHALDSDCSTGPVDLKVDSYTLSPNPFCIGKKACATVTGKLKAPVTQGAKLKFEGKFAGQVVYSKTLDLCILLAQQGYPCPVPTTLTSLTLCMPIEGNVIADTPVELEIVTINGNGNTIFCRSATVTAKHC</sequence>
<dbReference type="InParanoid" id="A0A1Y2FY37"/>
<dbReference type="EMBL" id="MCFF01000120">
    <property type="protein sequence ID" value="ORY88913.1"/>
    <property type="molecule type" value="Genomic_DNA"/>
</dbReference>
<proteinExistence type="predicted"/>
<feature type="chain" id="PRO_5011907709" description="MD-2-related lipid-recognition domain-containing protein" evidence="1">
    <location>
        <begin position="22"/>
        <end position="149"/>
    </location>
</feature>
<reference evidence="3 5" key="1">
    <citation type="submission" date="2016-07" db="EMBL/GenBank/DDBJ databases">
        <title>Pervasive Adenine N6-methylation of Active Genes in Fungi.</title>
        <authorList>
            <consortium name="DOE Joint Genome Institute"/>
            <person name="Mondo S.J."/>
            <person name="Dannebaum R.O."/>
            <person name="Kuo R.C."/>
            <person name="Labutti K."/>
            <person name="Haridas S."/>
            <person name="Kuo A."/>
            <person name="Salamov A."/>
            <person name="Ahrendt S.R."/>
            <person name="Lipzen A."/>
            <person name="Sullivan W."/>
            <person name="Andreopoulos W.B."/>
            <person name="Clum A."/>
            <person name="Lindquist E."/>
            <person name="Daum C."/>
            <person name="Ramamoorthy G.K."/>
            <person name="Gryganskyi A."/>
            <person name="Culley D."/>
            <person name="Magnuson J.K."/>
            <person name="James T.Y."/>
            <person name="O'Malley M.A."/>
            <person name="Stajich J.E."/>
            <person name="Spatafora J.W."/>
            <person name="Visel A."/>
            <person name="Grigoriev I.V."/>
        </authorList>
    </citation>
    <scope>NUCLEOTIDE SEQUENCE [LARGE SCALE GENOMIC DNA]</scope>
    <source>
        <strain evidence="3 5">NRRL 3116</strain>
    </source>
</reference>
<keyword evidence="1" id="KW-0732">Signal</keyword>
<organism evidence="3 5">
    <name type="scientific">Lobosporangium transversale</name>
    <dbReference type="NCBI Taxonomy" id="64571"/>
    <lineage>
        <taxon>Eukaryota</taxon>
        <taxon>Fungi</taxon>
        <taxon>Fungi incertae sedis</taxon>
        <taxon>Mucoromycota</taxon>
        <taxon>Mortierellomycotina</taxon>
        <taxon>Mortierellomycetes</taxon>
        <taxon>Mortierellales</taxon>
        <taxon>Mortierellaceae</taxon>
        <taxon>Lobosporangium</taxon>
    </lineage>
</organism>
<dbReference type="EMBL" id="MCFF01000003">
    <property type="protein sequence ID" value="ORZ27587.1"/>
    <property type="molecule type" value="Genomic_DNA"/>
</dbReference>
<evidence type="ECO:0000256" key="1">
    <source>
        <dbReference type="SAM" id="SignalP"/>
    </source>
</evidence>
<keyword evidence="5" id="KW-1185">Reference proteome</keyword>
<comment type="caution">
    <text evidence="3">The sequence shown here is derived from an EMBL/GenBank/DDBJ whole genome shotgun (WGS) entry which is preliminary data.</text>
</comment>
<dbReference type="OrthoDB" id="2369314at2759"/>
<dbReference type="GeneID" id="33564585"/>
<gene>
    <name evidence="4" type="ORF">BCR41DRAFT_345559</name>
    <name evidence="3" type="ORF">BCR41DRAFT_427112</name>
</gene>
<dbReference type="AlphaFoldDB" id="A0A1Y2FY37"/>
<evidence type="ECO:0000259" key="2">
    <source>
        <dbReference type="Pfam" id="PF02221"/>
    </source>
</evidence>
<dbReference type="InterPro" id="IPR003172">
    <property type="entry name" value="ML_dom"/>
</dbReference>
<dbReference type="Proteomes" id="UP000193648">
    <property type="component" value="Unassembled WGS sequence"/>
</dbReference>
<accession>A0A1Y2FY37</accession>
<evidence type="ECO:0000313" key="3">
    <source>
        <dbReference type="EMBL" id="ORY88913.1"/>
    </source>
</evidence>
<evidence type="ECO:0000313" key="5">
    <source>
        <dbReference type="Proteomes" id="UP000193648"/>
    </source>
</evidence>
<protein>
    <recommendedName>
        <fullName evidence="2">MD-2-related lipid-recognition domain-containing protein</fullName>
    </recommendedName>
</protein>